<accession>A0ABP6SFT4</accession>
<protein>
    <recommendedName>
        <fullName evidence="4">Nucleotidyl transferase AbiEii/AbiGii toxin family protein</fullName>
    </recommendedName>
</protein>
<keyword evidence="3" id="KW-1185">Reference proteome</keyword>
<feature type="region of interest" description="Disordered" evidence="1">
    <location>
        <begin position="239"/>
        <end position="266"/>
    </location>
</feature>
<organism evidence="2 3">
    <name type="scientific">Streptomyces sannanensis</name>
    <dbReference type="NCBI Taxonomy" id="285536"/>
    <lineage>
        <taxon>Bacteria</taxon>
        <taxon>Bacillati</taxon>
        <taxon>Actinomycetota</taxon>
        <taxon>Actinomycetes</taxon>
        <taxon>Kitasatosporales</taxon>
        <taxon>Streptomycetaceae</taxon>
        <taxon>Streptomyces</taxon>
    </lineage>
</organism>
<dbReference type="EMBL" id="BAAAYL010000001">
    <property type="protein sequence ID" value="GAA3375418.1"/>
    <property type="molecule type" value="Genomic_DNA"/>
</dbReference>
<comment type="caution">
    <text evidence="2">The sequence shown here is derived from an EMBL/GenBank/DDBJ whole genome shotgun (WGS) entry which is preliminary data.</text>
</comment>
<sequence length="266" mass="28693">MEAPARRVLNTAPVTLENAPATHRRLLADVLDLGHDHGLALGGGYAVLAHGLVALPQALGCARARGRDLDFVTERPVSAAEIVGHLTAGLRARGWLVGETDVSPLMARMTVADPDTEEMCEVVVAKEVLWRPPVVLEGVGPVLAVEDLAGTKVRALVDRGLPRDMVDVYAAGGRFSTAELEHLGARHDEDFDLRELRDRLEGLEWVSDGEFQAYGLAGDQVRDLRGWAGAWAQDIAERLAEPYEEPDEEPDEDAYEEPGAQPGGDG</sequence>
<evidence type="ECO:0000313" key="3">
    <source>
        <dbReference type="Proteomes" id="UP001499990"/>
    </source>
</evidence>
<reference evidence="3" key="1">
    <citation type="journal article" date="2019" name="Int. J. Syst. Evol. Microbiol.">
        <title>The Global Catalogue of Microorganisms (GCM) 10K type strain sequencing project: providing services to taxonomists for standard genome sequencing and annotation.</title>
        <authorList>
            <consortium name="The Broad Institute Genomics Platform"/>
            <consortium name="The Broad Institute Genome Sequencing Center for Infectious Disease"/>
            <person name="Wu L."/>
            <person name="Ma J."/>
        </authorList>
    </citation>
    <scope>NUCLEOTIDE SEQUENCE [LARGE SCALE GENOMIC DNA]</scope>
    <source>
        <strain evidence="3">JCM 9651</strain>
    </source>
</reference>
<feature type="compositionally biased region" description="Acidic residues" evidence="1">
    <location>
        <begin position="242"/>
        <end position="256"/>
    </location>
</feature>
<evidence type="ECO:0000256" key="1">
    <source>
        <dbReference type="SAM" id="MobiDB-lite"/>
    </source>
</evidence>
<dbReference type="Proteomes" id="UP001499990">
    <property type="component" value="Unassembled WGS sequence"/>
</dbReference>
<name>A0ABP6SFT4_9ACTN</name>
<gene>
    <name evidence="2" type="ORF">GCM10020367_43130</name>
</gene>
<evidence type="ECO:0008006" key="4">
    <source>
        <dbReference type="Google" id="ProtNLM"/>
    </source>
</evidence>
<evidence type="ECO:0000313" key="2">
    <source>
        <dbReference type="EMBL" id="GAA3375418.1"/>
    </source>
</evidence>
<proteinExistence type="predicted"/>